<evidence type="ECO:0000256" key="3">
    <source>
        <dbReference type="ARBA" id="ARBA00022448"/>
    </source>
</evidence>
<keyword evidence="13" id="KW-1185">Reference proteome</keyword>
<protein>
    <recommendedName>
        <fullName evidence="14">Synaptobrevin</fullName>
    </recommendedName>
</protein>
<keyword evidence="5" id="KW-0256">Endoplasmic reticulum</keyword>
<keyword evidence="4 11" id="KW-0812">Transmembrane</keyword>
<keyword evidence="9 11" id="KW-0472">Membrane</keyword>
<dbReference type="Proteomes" id="UP000243515">
    <property type="component" value="Unassembled WGS sequence"/>
</dbReference>
<dbReference type="AlphaFoldDB" id="A0A232M352"/>
<evidence type="ECO:0000256" key="9">
    <source>
        <dbReference type="ARBA" id="ARBA00023136"/>
    </source>
</evidence>
<reference evidence="12 13" key="1">
    <citation type="journal article" date="2015" name="Environ. Microbiol.">
        <title>Metagenome sequence of Elaphomyces granulatus from sporocarp tissue reveals Ascomycota ectomycorrhizal fingerprints of genome expansion and a Proteobacteria-rich microbiome.</title>
        <authorList>
            <person name="Quandt C.A."/>
            <person name="Kohler A."/>
            <person name="Hesse C.N."/>
            <person name="Sharpton T.J."/>
            <person name="Martin F."/>
            <person name="Spatafora J.W."/>
        </authorList>
    </citation>
    <scope>NUCLEOTIDE SEQUENCE [LARGE SCALE GENOMIC DNA]</scope>
    <source>
        <strain evidence="12 13">OSC145934</strain>
    </source>
</reference>
<feature type="region of interest" description="Disordered" evidence="10">
    <location>
        <begin position="78"/>
        <end position="97"/>
    </location>
</feature>
<comment type="caution">
    <text evidence="12">The sequence shown here is derived from an EMBL/GenBank/DDBJ whole genome shotgun (WGS) entry which is preliminary data.</text>
</comment>
<dbReference type="PANTHER" id="PTHR13050">
    <property type="entry name" value="USE1-LIKE PROTEIN"/>
    <property type="match status" value="1"/>
</dbReference>
<dbReference type="InterPro" id="IPR019150">
    <property type="entry name" value="Vesicle_transport_protein_Use1"/>
</dbReference>
<evidence type="ECO:0000313" key="12">
    <source>
        <dbReference type="EMBL" id="OXV10776.1"/>
    </source>
</evidence>
<dbReference type="GO" id="GO:0005789">
    <property type="term" value="C:endoplasmic reticulum membrane"/>
    <property type="evidence" value="ECO:0007669"/>
    <property type="project" value="UniProtKB-SubCell"/>
</dbReference>
<proteinExistence type="inferred from homology"/>
<evidence type="ECO:0008006" key="14">
    <source>
        <dbReference type="Google" id="ProtNLM"/>
    </source>
</evidence>
<evidence type="ECO:0000313" key="13">
    <source>
        <dbReference type="Proteomes" id="UP000243515"/>
    </source>
</evidence>
<evidence type="ECO:0000256" key="2">
    <source>
        <dbReference type="ARBA" id="ARBA00007891"/>
    </source>
</evidence>
<evidence type="ECO:0000256" key="4">
    <source>
        <dbReference type="ARBA" id="ARBA00022692"/>
    </source>
</evidence>
<dbReference type="PANTHER" id="PTHR13050:SF7">
    <property type="entry name" value="VESICLE TRANSPORT PROTEIN USE1"/>
    <property type="match status" value="1"/>
</dbReference>
<feature type="compositionally biased region" description="Acidic residues" evidence="10">
    <location>
        <begin position="125"/>
        <end position="142"/>
    </location>
</feature>
<feature type="compositionally biased region" description="Acidic residues" evidence="10">
    <location>
        <begin position="149"/>
        <end position="169"/>
    </location>
</feature>
<feature type="compositionally biased region" description="Basic and acidic residues" evidence="10">
    <location>
        <begin position="182"/>
        <end position="208"/>
    </location>
</feature>
<comment type="similarity">
    <text evidence="2">Belongs to the USE1 family.</text>
</comment>
<organism evidence="12 13">
    <name type="scientific">Elaphomyces granulatus</name>
    <dbReference type="NCBI Taxonomy" id="519963"/>
    <lineage>
        <taxon>Eukaryota</taxon>
        <taxon>Fungi</taxon>
        <taxon>Dikarya</taxon>
        <taxon>Ascomycota</taxon>
        <taxon>Pezizomycotina</taxon>
        <taxon>Eurotiomycetes</taxon>
        <taxon>Eurotiomycetidae</taxon>
        <taxon>Eurotiales</taxon>
        <taxon>Elaphomycetaceae</taxon>
        <taxon>Elaphomyces</taxon>
    </lineage>
</organism>
<feature type="compositionally biased region" description="Low complexity" evidence="10">
    <location>
        <begin position="211"/>
        <end position="220"/>
    </location>
</feature>
<sequence>MTQTTILQVPPGIGGGREEAADSDIAAINLNRLLARLKLNILSPSADLTLLRRSQYHRVRVGANLEYARSLLSQIERSVSKSKATVPPERRHDWHTNLIQKRQTLNLLNDRLDAIAAEAEAAAPAEEEDEDNDDEEEEDGEKEDFIPQSDEEAEEEEEEEEEEDDDDEHGDILATPTSSHENGYEDGRMRRQSKSEEEGGDGQKKDDLGVATTTAITMTTLRHRHHSSLPPKSSSALSSSISSTTAALPRPQSTKTPAATATSTSTSTSALFPSQSTSTTAAATASATTDSTLSAHRIEQESLTDSLLTLATKLKLSSHTFQSSLEAEHAVLARAVEGLDKNTTGMDVAGKRMGMLRRMTEGKGWWGRLLMYIWIFALWLVALGIVYLGPKLRF</sequence>
<evidence type="ECO:0000256" key="1">
    <source>
        <dbReference type="ARBA" id="ARBA00004163"/>
    </source>
</evidence>
<dbReference type="GO" id="GO:0006890">
    <property type="term" value="P:retrograde vesicle-mediated transport, Golgi to endoplasmic reticulum"/>
    <property type="evidence" value="ECO:0007669"/>
    <property type="project" value="TreeGrafter"/>
</dbReference>
<evidence type="ECO:0000256" key="6">
    <source>
        <dbReference type="ARBA" id="ARBA00022892"/>
    </source>
</evidence>
<evidence type="ECO:0000256" key="11">
    <source>
        <dbReference type="SAM" id="Phobius"/>
    </source>
</evidence>
<dbReference type="GO" id="GO:0031201">
    <property type="term" value="C:SNARE complex"/>
    <property type="evidence" value="ECO:0007669"/>
    <property type="project" value="TreeGrafter"/>
</dbReference>
<name>A0A232M352_9EURO</name>
<feature type="region of interest" description="Disordered" evidence="10">
    <location>
        <begin position="120"/>
        <end position="278"/>
    </location>
</feature>
<keyword evidence="7" id="KW-0653">Protein transport</keyword>
<dbReference type="GO" id="GO:0005484">
    <property type="term" value="F:SNAP receptor activity"/>
    <property type="evidence" value="ECO:0007669"/>
    <property type="project" value="TreeGrafter"/>
</dbReference>
<dbReference type="GO" id="GO:0015031">
    <property type="term" value="P:protein transport"/>
    <property type="evidence" value="ECO:0007669"/>
    <property type="project" value="UniProtKB-KW"/>
</dbReference>
<feature type="compositionally biased region" description="Low complexity" evidence="10">
    <location>
        <begin position="228"/>
        <end position="278"/>
    </location>
</feature>
<comment type="subcellular location">
    <subcellularLocation>
        <location evidence="1">Endoplasmic reticulum membrane</location>
        <topology evidence="1">Single-pass type IV membrane protein</topology>
    </subcellularLocation>
</comment>
<feature type="transmembrane region" description="Helical" evidence="11">
    <location>
        <begin position="365"/>
        <end position="388"/>
    </location>
</feature>
<keyword evidence="3" id="KW-0813">Transport</keyword>
<evidence type="ECO:0000256" key="8">
    <source>
        <dbReference type="ARBA" id="ARBA00022989"/>
    </source>
</evidence>
<dbReference type="EMBL" id="NPHW01002776">
    <property type="protein sequence ID" value="OXV10776.1"/>
    <property type="molecule type" value="Genomic_DNA"/>
</dbReference>
<gene>
    <name evidence="12" type="ORF">Egran_01461</name>
</gene>
<accession>A0A232M352</accession>
<keyword evidence="8 11" id="KW-1133">Transmembrane helix</keyword>
<evidence type="ECO:0000256" key="7">
    <source>
        <dbReference type="ARBA" id="ARBA00022927"/>
    </source>
</evidence>
<keyword evidence="6" id="KW-0931">ER-Golgi transport</keyword>
<evidence type="ECO:0000256" key="5">
    <source>
        <dbReference type="ARBA" id="ARBA00022824"/>
    </source>
</evidence>
<dbReference type="OrthoDB" id="3231855at2759"/>
<evidence type="ECO:0000256" key="10">
    <source>
        <dbReference type="SAM" id="MobiDB-lite"/>
    </source>
</evidence>